<reference evidence="14 15" key="1">
    <citation type="submission" date="2018-07" db="EMBL/GenBank/DDBJ databases">
        <title>Rhodosalinus sp. strain E84T genomic sequence and assembly.</title>
        <authorList>
            <person name="Liu Z.-W."/>
            <person name="Lu D.-C."/>
        </authorList>
    </citation>
    <scope>NUCLEOTIDE SEQUENCE [LARGE SCALE GENOMIC DNA]</scope>
    <source>
        <strain evidence="14 15">E84</strain>
    </source>
</reference>
<keyword evidence="15" id="KW-1185">Reference proteome</keyword>
<comment type="similarity">
    <text evidence="2">Belongs to the UPF0053 family. Hemolysin C subfamily.</text>
</comment>
<feature type="transmembrane region" description="Helical" evidence="11">
    <location>
        <begin position="137"/>
        <end position="155"/>
    </location>
</feature>
<dbReference type="InterPro" id="IPR044751">
    <property type="entry name" value="Ion_transp-like_CBS"/>
</dbReference>
<evidence type="ECO:0000256" key="6">
    <source>
        <dbReference type="ARBA" id="ARBA00022989"/>
    </source>
</evidence>
<dbReference type="InterPro" id="IPR005170">
    <property type="entry name" value="Transptr-assoc_dom"/>
</dbReference>
<feature type="transmembrane region" description="Helical" evidence="11">
    <location>
        <begin position="97"/>
        <end position="117"/>
    </location>
</feature>
<dbReference type="InterPro" id="IPR046342">
    <property type="entry name" value="CBS_dom_sf"/>
</dbReference>
<proteinExistence type="inferred from homology"/>
<dbReference type="GO" id="GO:0005886">
    <property type="term" value="C:plasma membrane"/>
    <property type="evidence" value="ECO:0007669"/>
    <property type="project" value="UniProtKB-SubCell"/>
</dbReference>
<dbReference type="RefSeq" id="WP_113290307.1">
    <property type="nucleotide sequence ID" value="NZ_QNTQ01000015.1"/>
</dbReference>
<accession>A0A365U5Q4</accession>
<evidence type="ECO:0000259" key="13">
    <source>
        <dbReference type="PROSITE" id="PS51846"/>
    </source>
</evidence>
<evidence type="ECO:0000256" key="2">
    <source>
        <dbReference type="ARBA" id="ARBA00006446"/>
    </source>
</evidence>
<dbReference type="PROSITE" id="PS51371">
    <property type="entry name" value="CBS"/>
    <property type="match status" value="2"/>
</dbReference>
<feature type="domain" description="CBS" evidence="12">
    <location>
        <begin position="279"/>
        <end position="335"/>
    </location>
</feature>
<evidence type="ECO:0000256" key="10">
    <source>
        <dbReference type="PROSITE-ProRule" id="PRU01193"/>
    </source>
</evidence>
<comment type="caution">
    <text evidence="14">The sequence shown here is derived from an EMBL/GenBank/DDBJ whole genome shotgun (WGS) entry which is preliminary data.</text>
</comment>
<dbReference type="AlphaFoldDB" id="A0A365U5Q4"/>
<protein>
    <submittedName>
        <fullName evidence="14">DNA-binding protein</fullName>
    </submittedName>
</protein>
<feature type="transmembrane region" description="Helical" evidence="11">
    <location>
        <begin position="63"/>
        <end position="85"/>
    </location>
</feature>
<dbReference type="Pfam" id="PF01595">
    <property type="entry name" value="CNNM"/>
    <property type="match status" value="1"/>
</dbReference>
<dbReference type="PANTHER" id="PTHR43099:SF5">
    <property type="entry name" value="HLYC_CORC FAMILY TRANSPORTER"/>
    <property type="match status" value="1"/>
</dbReference>
<feature type="domain" description="CNNM transmembrane" evidence="13">
    <location>
        <begin position="1"/>
        <end position="198"/>
    </location>
</feature>
<dbReference type="InterPro" id="IPR000644">
    <property type="entry name" value="CBS_dom"/>
</dbReference>
<dbReference type="Pfam" id="PF03471">
    <property type="entry name" value="CorC_HlyC"/>
    <property type="match status" value="1"/>
</dbReference>
<sequence length="423" mass="44393">MLLELAFVLLLILANGALAMSEIAIVSSRRGRLRAQAERGDRGARIALGLAEAPGRFLSTVQIGITLVGVLAGAFSGATVGLRLAAALPALGVPETIAQEVGVGIVVVAITYLSLIVGELVPKQIALAAPERVAARVAPAMLALSRIAAPVVWLLDRSGRLLLRVLGQGGQPAPQISDEDIRMMLAEAAGAGVIHKREREMMGGVMRLADRRARALMTPRAEVETAEAGEDLGAILARFRSSGHSRLPLRRGGSEDILGVLHGHDLLTAQAEGFDAERAARPAPVVPATLPALDVIERLRDSPGHILLVREARGRFAGIITPMDILGAIAGGFDESPHAPPEVVERDDGSLLVAGAVPMDELADRIGLVGGDWGAATAAGFVRAHLDGAPAEGRHVRLGDWRLEVVDMDGARIDRLLVERAPE</sequence>
<evidence type="ECO:0000256" key="4">
    <source>
        <dbReference type="ARBA" id="ARBA00022692"/>
    </source>
</evidence>
<keyword evidence="8 10" id="KW-0472">Membrane</keyword>
<keyword evidence="7 9" id="KW-0129">CBS domain</keyword>
<keyword evidence="3" id="KW-1003">Cell membrane</keyword>
<keyword evidence="5" id="KW-0677">Repeat</keyword>
<keyword evidence="6 10" id="KW-1133">Transmembrane helix</keyword>
<dbReference type="InterPro" id="IPR016169">
    <property type="entry name" value="FAD-bd_PCMH_sub2"/>
</dbReference>
<evidence type="ECO:0000256" key="7">
    <source>
        <dbReference type="ARBA" id="ARBA00023122"/>
    </source>
</evidence>
<evidence type="ECO:0000256" key="3">
    <source>
        <dbReference type="ARBA" id="ARBA00022475"/>
    </source>
</evidence>
<dbReference type="EMBL" id="QNTQ01000015">
    <property type="protein sequence ID" value="RBI83664.1"/>
    <property type="molecule type" value="Genomic_DNA"/>
</dbReference>
<dbReference type="GO" id="GO:0003677">
    <property type="term" value="F:DNA binding"/>
    <property type="evidence" value="ECO:0007669"/>
    <property type="project" value="UniProtKB-KW"/>
</dbReference>
<dbReference type="InterPro" id="IPR036318">
    <property type="entry name" value="FAD-bd_PCMH-like_sf"/>
</dbReference>
<dbReference type="PANTHER" id="PTHR43099">
    <property type="entry name" value="UPF0053 PROTEIN YRKA"/>
    <property type="match status" value="1"/>
</dbReference>
<gene>
    <name evidence="14" type="ORF">DRV85_15070</name>
</gene>
<keyword evidence="14" id="KW-0238">DNA-binding</keyword>
<dbReference type="Pfam" id="PF00571">
    <property type="entry name" value="CBS"/>
    <property type="match status" value="1"/>
</dbReference>
<organism evidence="14 15">
    <name type="scientific">Rhodosalinus halophilus</name>
    <dbReference type="NCBI Taxonomy" id="2259333"/>
    <lineage>
        <taxon>Bacteria</taxon>
        <taxon>Pseudomonadati</taxon>
        <taxon>Pseudomonadota</taxon>
        <taxon>Alphaproteobacteria</taxon>
        <taxon>Rhodobacterales</taxon>
        <taxon>Paracoccaceae</taxon>
        <taxon>Rhodosalinus</taxon>
    </lineage>
</organism>
<dbReference type="PROSITE" id="PS51846">
    <property type="entry name" value="CNNM"/>
    <property type="match status" value="1"/>
</dbReference>
<feature type="domain" description="CBS" evidence="12">
    <location>
        <begin position="217"/>
        <end position="277"/>
    </location>
</feature>
<evidence type="ECO:0000256" key="5">
    <source>
        <dbReference type="ARBA" id="ARBA00022737"/>
    </source>
</evidence>
<dbReference type="SMART" id="SM01091">
    <property type="entry name" value="CorC_HlyC"/>
    <property type="match status" value="1"/>
</dbReference>
<dbReference type="CDD" id="cd04590">
    <property type="entry name" value="CBS_pair_CorC_HlyC_assoc"/>
    <property type="match status" value="1"/>
</dbReference>
<evidence type="ECO:0000256" key="1">
    <source>
        <dbReference type="ARBA" id="ARBA00004651"/>
    </source>
</evidence>
<dbReference type="SUPFAM" id="SSF56176">
    <property type="entry name" value="FAD-binding/transporter-associated domain-like"/>
    <property type="match status" value="1"/>
</dbReference>
<dbReference type="OrthoDB" id="9805314at2"/>
<name>A0A365U5Q4_9RHOB</name>
<evidence type="ECO:0000313" key="14">
    <source>
        <dbReference type="EMBL" id="RBI83664.1"/>
    </source>
</evidence>
<comment type="subcellular location">
    <subcellularLocation>
        <location evidence="1">Cell membrane</location>
        <topology evidence="1">Multi-pass membrane protein</topology>
    </subcellularLocation>
</comment>
<evidence type="ECO:0000256" key="9">
    <source>
        <dbReference type="PROSITE-ProRule" id="PRU00703"/>
    </source>
</evidence>
<dbReference type="Gene3D" id="3.30.465.10">
    <property type="match status" value="1"/>
</dbReference>
<dbReference type="InterPro" id="IPR051676">
    <property type="entry name" value="UPF0053_domain"/>
</dbReference>
<dbReference type="SMART" id="SM00116">
    <property type="entry name" value="CBS"/>
    <property type="match status" value="2"/>
</dbReference>
<keyword evidence="4 10" id="KW-0812">Transmembrane</keyword>
<dbReference type="Gene3D" id="3.10.580.10">
    <property type="entry name" value="CBS-domain"/>
    <property type="match status" value="1"/>
</dbReference>
<dbReference type="InterPro" id="IPR002550">
    <property type="entry name" value="CNNM"/>
</dbReference>
<evidence type="ECO:0000256" key="8">
    <source>
        <dbReference type="ARBA" id="ARBA00023136"/>
    </source>
</evidence>
<dbReference type="GO" id="GO:0050660">
    <property type="term" value="F:flavin adenine dinucleotide binding"/>
    <property type="evidence" value="ECO:0007669"/>
    <property type="project" value="InterPro"/>
</dbReference>
<dbReference type="Proteomes" id="UP000253370">
    <property type="component" value="Unassembled WGS sequence"/>
</dbReference>
<evidence type="ECO:0000259" key="12">
    <source>
        <dbReference type="PROSITE" id="PS51371"/>
    </source>
</evidence>
<evidence type="ECO:0000256" key="11">
    <source>
        <dbReference type="SAM" id="Phobius"/>
    </source>
</evidence>
<evidence type="ECO:0000313" key="15">
    <source>
        <dbReference type="Proteomes" id="UP000253370"/>
    </source>
</evidence>
<dbReference type="SUPFAM" id="SSF54631">
    <property type="entry name" value="CBS-domain pair"/>
    <property type="match status" value="1"/>
</dbReference>